<dbReference type="SUPFAM" id="SSF54117">
    <property type="entry name" value="Interleukin 8-like chemokines"/>
    <property type="match status" value="1"/>
</dbReference>
<comment type="subcellular location">
    <subcellularLocation>
        <location evidence="1">Secreted</location>
    </subcellularLocation>
</comment>
<keyword evidence="10" id="KW-1185">Reference proteome</keyword>
<dbReference type="InterPro" id="IPR036048">
    <property type="entry name" value="Interleukin_8-like_sf"/>
</dbReference>
<dbReference type="PROSITE" id="PS51257">
    <property type="entry name" value="PROKAR_LIPOPROTEIN"/>
    <property type="match status" value="1"/>
</dbReference>
<feature type="domain" description="Chemokine interleukin-8-like" evidence="8">
    <location>
        <begin position="31"/>
        <end position="90"/>
    </location>
</feature>
<evidence type="ECO:0000256" key="6">
    <source>
        <dbReference type="ARBA" id="ARBA00023198"/>
    </source>
</evidence>
<keyword evidence="4" id="KW-0964">Secreted</keyword>
<evidence type="ECO:0000313" key="10">
    <source>
        <dbReference type="Proteomes" id="UP000261660"/>
    </source>
</evidence>
<dbReference type="CDD" id="cd00272">
    <property type="entry name" value="Chemokine_CC"/>
    <property type="match status" value="1"/>
</dbReference>
<name>A0A3Q3E5Z6_9LABR</name>
<feature type="chain" id="PRO_5018601758" evidence="7">
    <location>
        <begin position="28"/>
        <end position="103"/>
    </location>
</feature>
<keyword evidence="6" id="KW-0395">Inflammatory response</keyword>
<dbReference type="GO" id="GO:0006954">
    <property type="term" value="P:inflammatory response"/>
    <property type="evidence" value="ECO:0007669"/>
    <property type="project" value="UniProtKB-KW"/>
</dbReference>
<proteinExistence type="predicted"/>
<keyword evidence="2" id="KW-0145">Chemotaxis</keyword>
<keyword evidence="3" id="KW-0202">Cytokine</keyword>
<dbReference type="InterPro" id="IPR039809">
    <property type="entry name" value="Chemokine_b/g/d"/>
</dbReference>
<evidence type="ECO:0000259" key="8">
    <source>
        <dbReference type="SMART" id="SM00199"/>
    </source>
</evidence>
<keyword evidence="5 7" id="KW-0732">Signal</keyword>
<evidence type="ECO:0000256" key="5">
    <source>
        <dbReference type="ARBA" id="ARBA00022729"/>
    </source>
</evidence>
<organism evidence="9 10">
    <name type="scientific">Labrus bergylta</name>
    <name type="common">ballan wrasse</name>
    <dbReference type="NCBI Taxonomy" id="56723"/>
    <lineage>
        <taxon>Eukaryota</taxon>
        <taxon>Metazoa</taxon>
        <taxon>Chordata</taxon>
        <taxon>Craniata</taxon>
        <taxon>Vertebrata</taxon>
        <taxon>Euteleostomi</taxon>
        <taxon>Actinopterygii</taxon>
        <taxon>Neopterygii</taxon>
        <taxon>Teleostei</taxon>
        <taxon>Neoteleostei</taxon>
        <taxon>Acanthomorphata</taxon>
        <taxon>Eupercaria</taxon>
        <taxon>Labriformes</taxon>
        <taxon>Labridae</taxon>
        <taxon>Labrus</taxon>
    </lineage>
</organism>
<dbReference type="InParanoid" id="A0A3Q3E5Z6"/>
<dbReference type="Gene3D" id="2.40.50.40">
    <property type="match status" value="1"/>
</dbReference>
<reference evidence="9" key="1">
    <citation type="submission" date="2025-08" db="UniProtKB">
        <authorList>
            <consortium name="Ensembl"/>
        </authorList>
    </citation>
    <scope>IDENTIFICATION</scope>
</reference>
<protein>
    <submittedName>
        <fullName evidence="9">Monocyte chemotactic protein 1B-like</fullName>
    </submittedName>
</protein>
<feature type="signal peptide" evidence="7">
    <location>
        <begin position="1"/>
        <end position="27"/>
    </location>
</feature>
<evidence type="ECO:0000256" key="2">
    <source>
        <dbReference type="ARBA" id="ARBA00022500"/>
    </source>
</evidence>
<dbReference type="GeneTree" id="ENSGT00990000203766"/>
<dbReference type="Pfam" id="PF00048">
    <property type="entry name" value="IL8"/>
    <property type="match status" value="1"/>
</dbReference>
<dbReference type="GO" id="GO:0008009">
    <property type="term" value="F:chemokine activity"/>
    <property type="evidence" value="ECO:0007669"/>
    <property type="project" value="InterPro"/>
</dbReference>
<dbReference type="Ensembl" id="ENSLBET00000002946.1">
    <property type="protein sequence ID" value="ENSLBEP00000002785.1"/>
    <property type="gene ID" value="ENSLBEG00000002199.1"/>
</dbReference>
<dbReference type="InterPro" id="IPR001811">
    <property type="entry name" value="Chemokine_IL8-like_dom"/>
</dbReference>
<accession>A0A3Q3E5Z6</accession>
<dbReference type="PANTHER" id="PTHR12015:SF111">
    <property type="entry name" value="C-C MOTIF CHEMOKINE 17"/>
    <property type="match status" value="1"/>
</dbReference>
<evidence type="ECO:0000256" key="7">
    <source>
        <dbReference type="SAM" id="SignalP"/>
    </source>
</evidence>
<sequence>MTKDTMTSLKLIVSLFLLTIMLSTASGQGGISSCCRIVTSTQVHRDRLKSYYKQFKTSCPIHAVVFTTVFGKRICSSPSRVWTKTSMAYLDGKNWQHQQTVRH</sequence>
<reference evidence="9" key="2">
    <citation type="submission" date="2025-09" db="UniProtKB">
        <authorList>
            <consortium name="Ensembl"/>
        </authorList>
    </citation>
    <scope>IDENTIFICATION</scope>
</reference>
<dbReference type="GO" id="GO:0006955">
    <property type="term" value="P:immune response"/>
    <property type="evidence" value="ECO:0007669"/>
    <property type="project" value="InterPro"/>
</dbReference>
<dbReference type="SMART" id="SM00199">
    <property type="entry name" value="SCY"/>
    <property type="match status" value="1"/>
</dbReference>
<dbReference type="GO" id="GO:0005615">
    <property type="term" value="C:extracellular space"/>
    <property type="evidence" value="ECO:0007669"/>
    <property type="project" value="UniProtKB-KW"/>
</dbReference>
<evidence type="ECO:0000256" key="1">
    <source>
        <dbReference type="ARBA" id="ARBA00004613"/>
    </source>
</evidence>
<evidence type="ECO:0000256" key="3">
    <source>
        <dbReference type="ARBA" id="ARBA00022514"/>
    </source>
</evidence>
<evidence type="ECO:0000256" key="4">
    <source>
        <dbReference type="ARBA" id="ARBA00022525"/>
    </source>
</evidence>
<dbReference type="PANTHER" id="PTHR12015">
    <property type="entry name" value="SMALL INDUCIBLE CYTOKINE A"/>
    <property type="match status" value="1"/>
</dbReference>
<evidence type="ECO:0000313" key="9">
    <source>
        <dbReference type="Ensembl" id="ENSLBEP00000002785.1"/>
    </source>
</evidence>
<dbReference type="Proteomes" id="UP000261660">
    <property type="component" value="Unplaced"/>
</dbReference>
<dbReference type="AlphaFoldDB" id="A0A3Q3E5Z6"/>